<evidence type="ECO:0000256" key="2">
    <source>
        <dbReference type="ARBA" id="ARBA00022692"/>
    </source>
</evidence>
<keyword evidence="13" id="KW-1185">Reference proteome</keyword>
<dbReference type="CDD" id="cd00099">
    <property type="entry name" value="IgV"/>
    <property type="match status" value="1"/>
</dbReference>
<evidence type="ECO:0000256" key="3">
    <source>
        <dbReference type="ARBA" id="ARBA00022729"/>
    </source>
</evidence>
<feature type="domain" description="Ig-like" evidence="11">
    <location>
        <begin position="4"/>
        <end position="128"/>
    </location>
</feature>
<evidence type="ECO:0000256" key="7">
    <source>
        <dbReference type="ARBA" id="ARBA00023157"/>
    </source>
</evidence>
<organism evidence="12 13">
    <name type="scientific">Scyliorhinus torazame</name>
    <name type="common">Cloudy catshark</name>
    <name type="synonym">Catulus torazame</name>
    <dbReference type="NCBI Taxonomy" id="75743"/>
    <lineage>
        <taxon>Eukaryota</taxon>
        <taxon>Metazoa</taxon>
        <taxon>Chordata</taxon>
        <taxon>Craniata</taxon>
        <taxon>Vertebrata</taxon>
        <taxon>Chondrichthyes</taxon>
        <taxon>Elasmobranchii</taxon>
        <taxon>Galeomorphii</taxon>
        <taxon>Galeoidea</taxon>
        <taxon>Carcharhiniformes</taxon>
        <taxon>Scyliorhinidae</taxon>
        <taxon>Scyliorhinus</taxon>
    </lineage>
</organism>
<keyword evidence="8" id="KW-0393">Immunoglobulin domain</keyword>
<protein>
    <recommendedName>
        <fullName evidence="11">Ig-like domain-containing protein</fullName>
    </recommendedName>
</protein>
<feature type="transmembrane region" description="Helical" evidence="9">
    <location>
        <begin position="972"/>
        <end position="996"/>
    </location>
</feature>
<evidence type="ECO:0000259" key="11">
    <source>
        <dbReference type="PROSITE" id="PS50835"/>
    </source>
</evidence>
<dbReference type="STRING" id="75743.A0A401P802"/>
<keyword evidence="7" id="KW-1015">Disulfide bond</keyword>
<dbReference type="InterPro" id="IPR013106">
    <property type="entry name" value="Ig_V-set"/>
</dbReference>
<dbReference type="PANTHER" id="PTHR12207">
    <property type="entry name" value="V-SET AND TRANSMEMBRANE DOMAIN-CONTAINING PROTEIN"/>
    <property type="match status" value="1"/>
</dbReference>
<dbReference type="Gene3D" id="2.60.40.10">
    <property type="entry name" value="Immunoglobulins"/>
    <property type="match status" value="7"/>
</dbReference>
<evidence type="ECO:0000256" key="6">
    <source>
        <dbReference type="ARBA" id="ARBA00023136"/>
    </source>
</evidence>
<dbReference type="Proteomes" id="UP000288216">
    <property type="component" value="Unassembled WGS sequence"/>
</dbReference>
<feature type="domain" description="Ig-like" evidence="11">
    <location>
        <begin position="680"/>
        <end position="790"/>
    </location>
</feature>
<dbReference type="AlphaFoldDB" id="A0A401P802"/>
<dbReference type="InterPro" id="IPR036179">
    <property type="entry name" value="Ig-like_dom_sf"/>
</dbReference>
<evidence type="ECO:0000256" key="9">
    <source>
        <dbReference type="SAM" id="Phobius"/>
    </source>
</evidence>
<feature type="chain" id="PRO_5019385326" description="Ig-like domain-containing protein" evidence="10">
    <location>
        <begin position="28"/>
        <end position="1024"/>
    </location>
</feature>
<dbReference type="FunFam" id="2.60.40.10:FF:000491">
    <property type="entry name" value="Immunoglobulin superfamily, member 3"/>
    <property type="match status" value="1"/>
</dbReference>
<dbReference type="SUPFAM" id="SSF48726">
    <property type="entry name" value="Immunoglobulin"/>
    <property type="match status" value="7"/>
</dbReference>
<dbReference type="OMA" id="CDVSGYQ"/>
<dbReference type="InterPro" id="IPR051102">
    <property type="entry name" value="IgSF_V-set/TM_domain"/>
</dbReference>
<feature type="signal peptide" evidence="10">
    <location>
        <begin position="1"/>
        <end position="27"/>
    </location>
</feature>
<reference evidence="12 13" key="1">
    <citation type="journal article" date="2018" name="Nat. Ecol. Evol.">
        <title>Shark genomes provide insights into elasmobranch evolution and the origin of vertebrates.</title>
        <authorList>
            <person name="Hara Y"/>
            <person name="Yamaguchi K"/>
            <person name="Onimaru K"/>
            <person name="Kadota M"/>
            <person name="Koyanagi M"/>
            <person name="Keeley SD"/>
            <person name="Tatsumi K"/>
            <person name="Tanaka K"/>
            <person name="Motone F"/>
            <person name="Kageyama Y"/>
            <person name="Nozu R"/>
            <person name="Adachi N"/>
            <person name="Nishimura O"/>
            <person name="Nakagawa R"/>
            <person name="Tanegashima C"/>
            <person name="Kiyatake I"/>
            <person name="Matsumoto R"/>
            <person name="Murakumo K"/>
            <person name="Nishida K"/>
            <person name="Terakita A"/>
            <person name="Kuratani S"/>
            <person name="Sato K"/>
            <person name="Hyodo S Kuraku.S."/>
        </authorList>
    </citation>
    <scope>NUCLEOTIDE SEQUENCE [LARGE SCALE GENOMIC DNA]</scope>
</reference>
<keyword evidence="3 10" id="KW-0732">Signal</keyword>
<accession>A0A401P802</accession>
<proteinExistence type="predicted"/>
<feature type="domain" description="Ig-like" evidence="11">
    <location>
        <begin position="411"/>
        <end position="542"/>
    </location>
</feature>
<name>A0A401P802_SCYTO</name>
<feature type="domain" description="Ig-like" evidence="11">
    <location>
        <begin position="287"/>
        <end position="407"/>
    </location>
</feature>
<evidence type="ECO:0000256" key="5">
    <source>
        <dbReference type="ARBA" id="ARBA00022989"/>
    </source>
</evidence>
<dbReference type="InterPro" id="IPR013783">
    <property type="entry name" value="Ig-like_fold"/>
</dbReference>
<evidence type="ECO:0000256" key="4">
    <source>
        <dbReference type="ARBA" id="ARBA00022737"/>
    </source>
</evidence>
<dbReference type="EMBL" id="BFAA01003183">
    <property type="protein sequence ID" value="GCB69291.1"/>
    <property type="molecule type" value="Genomic_DNA"/>
</dbReference>
<keyword evidence="2 9" id="KW-0812">Transmembrane</keyword>
<evidence type="ECO:0000313" key="12">
    <source>
        <dbReference type="EMBL" id="GCB69291.1"/>
    </source>
</evidence>
<dbReference type="FunFam" id="2.60.40.10:FF:000191">
    <property type="entry name" value="Immunoglobulin superfamily member 3"/>
    <property type="match status" value="1"/>
</dbReference>
<dbReference type="SMART" id="SM00409">
    <property type="entry name" value="IG"/>
    <property type="match status" value="7"/>
</dbReference>
<comment type="caution">
    <text evidence="12">The sequence shown here is derived from an EMBL/GenBank/DDBJ whole genome shotgun (WGS) entry which is preliminary data.</text>
</comment>
<dbReference type="InterPro" id="IPR003599">
    <property type="entry name" value="Ig_sub"/>
</dbReference>
<evidence type="ECO:0000313" key="13">
    <source>
        <dbReference type="Proteomes" id="UP000288216"/>
    </source>
</evidence>
<feature type="domain" description="Ig-like" evidence="11">
    <location>
        <begin position="151"/>
        <end position="253"/>
    </location>
</feature>
<dbReference type="SMART" id="SM00406">
    <property type="entry name" value="IGv"/>
    <property type="match status" value="3"/>
</dbReference>
<evidence type="ECO:0000256" key="10">
    <source>
        <dbReference type="SAM" id="SignalP"/>
    </source>
</evidence>
<evidence type="ECO:0000256" key="1">
    <source>
        <dbReference type="ARBA" id="ARBA00004479"/>
    </source>
</evidence>
<dbReference type="GO" id="GO:0016020">
    <property type="term" value="C:membrane"/>
    <property type="evidence" value="ECO:0007669"/>
    <property type="project" value="UniProtKB-SubCell"/>
</dbReference>
<keyword evidence="6 9" id="KW-0472">Membrane</keyword>
<dbReference type="OrthoDB" id="9890427at2759"/>
<dbReference type="InterPro" id="IPR007110">
    <property type="entry name" value="Ig-like_dom"/>
</dbReference>
<keyword evidence="4" id="KW-0677">Repeat</keyword>
<keyword evidence="5 9" id="KW-1133">Transmembrane helix</keyword>
<comment type="subcellular location">
    <subcellularLocation>
        <location evidence="1">Membrane</location>
        <topology evidence="1">Single-pass type I membrane protein</topology>
    </subcellularLocation>
</comment>
<gene>
    <name evidence="12" type="ORF">scyTo_0008362</name>
</gene>
<feature type="domain" description="Ig-like" evidence="11">
    <location>
        <begin position="818"/>
        <end position="943"/>
    </location>
</feature>
<evidence type="ECO:0000256" key="8">
    <source>
        <dbReference type="ARBA" id="ARBA00023319"/>
    </source>
</evidence>
<dbReference type="Pfam" id="PF07686">
    <property type="entry name" value="V-set"/>
    <property type="match status" value="4"/>
</dbReference>
<sequence length="1024" mass="116081">MEQPCVKEKIGIVLVFSLILSFDSCAAQRQVELQEGPLVRTEGRHMTIQCDVSGYQGVSEQNFEWSIFRPAQPTLKIQIISTASSDFPYAVYGKRVQNNEVYTQRINGDSALLHITKLQKTDEGKYECHTPNTDSVYWGSYHAMMNLIVIPDTLSVVSVPQTLDKVEGDSLELSCEVSKQTSQHTHVAVTWYLQKGDQNLEVISLTRDFILRPGESFKQRQASGDVRLDKIGVTSFKLTISKLQKSDQGEFYCEGTEWIQDLDKSWFDLTDKRTERTTVNVKSIGNEFLALIKATAANVTVGGSLEIICTVEAQNFAERFFSVVWFLNKNEIIRIGPNAVPSFQSEYKMRESLGKVMVSKKNERDYVLKMYQIQVEDGGTYHCQVAESEKISSGAFSSRQSKEVEVTVQRPQANLKVVINSNTAEVLEGDFLQFACDIHSETAGYGQLSITWQFINQQNQNSDIIGMNRDGIQVTYQPYHERVINSDVRMARVKSDSFTLGIYNALTSDQGTYACKVMEWEAESNGNWQLIGEYVSNSKAVTIKSLENSFVVTAMTRSPAVRYYGTFELQCIIRPSEVTHVPASVSWKFQPENSNDSYPLVTFTYDTAIKWGNKAENFKGKIIVVKTATNTVRLTISRASRLEAGKFLCIAELWGRHHSNQWVKKTSATSNILQVKVRPPESLLKLTEEVTIIQKEIKDVTELACNILARTQNDSRFSVMWFFSKMQGENVKGENLLNIDRNDIVRYYGELLADSQKKMKFQSAKPSTDMYKLIIQKTDVNDSGSYYCHVKEWLLDPNNIWYKVGEITSAITILQVHPADANLQLGDNNVSVSSSEDDVVELECHIVNQTQTQSQFSVTWYFQRKEDSKAKEMALLKTDRHNIPQYYGDLLTDPQKKMKFQSVKASHNMYKLIIQKAAQSDSGVYFCNVEEWVSNPQNEWVIQGHARSGSTILQVQSPVATLHSKACASSSLFYFLFVYPFIVFAALAIVVVYFCLRPKKPQKTAHEKSLWTPIETLIVDPKSE</sequence>
<dbReference type="PROSITE" id="PS50835">
    <property type="entry name" value="IG_LIKE"/>
    <property type="match status" value="6"/>
</dbReference>
<dbReference type="PANTHER" id="PTHR12207:SF21">
    <property type="entry name" value="IMMUNOGLOBULIN SUPERFAMILY MEMBER 3"/>
    <property type="match status" value="1"/>
</dbReference>